<evidence type="ECO:0000313" key="4">
    <source>
        <dbReference type="EMBL" id="MQY05584.1"/>
    </source>
</evidence>
<dbReference type="InterPro" id="IPR036322">
    <property type="entry name" value="WD40_repeat_dom_sf"/>
</dbReference>
<dbReference type="InterPro" id="IPR015943">
    <property type="entry name" value="WD40/YVTN_repeat-like_dom_sf"/>
</dbReference>
<evidence type="ECO:0000313" key="5">
    <source>
        <dbReference type="Proteomes" id="UP000487268"/>
    </source>
</evidence>
<accession>A0A7K0BY83</accession>
<dbReference type="OrthoDB" id="3458073at2"/>
<evidence type="ECO:0000256" key="2">
    <source>
        <dbReference type="ARBA" id="ARBA00022737"/>
    </source>
</evidence>
<sequence length="573" mass="61665">MGKIIDYGRFAERLRRPAGRWDLLRGFQEEWGYEVPQDARSWERDAPNEHKEYVRGLSGEDGDDSDPSLPIPEALGEWWDLPFNSFVHSARLYETNPEWPPTLRPDPTGYGVSDALPPGSPFMPANGDPRLCVFMAENQYCNEWGYLAADSAEPDPRVLVSTGDDWVLQAASVSQFFLHLAVDRLPRHFGWTVEVSELPGEVLERLRAAYPPLGLEPWCELGRHVTAYGAPDAILFHDTGIGDFELVATGRTEEALREVARVLEVDWDEWICEPESTPPRLNVPGGDGYTIVSVSEEPLARPDPGLEFADGLRLPDGVTATAGMPGPIVAMGDADGLVSLWAPGIEPEPFGVARRGGPVTAVALARLETGRALAAAWADGTVRLWDLDSGEAADLELGPAIEVITLDAGATLRAGGPAGTATLALDPDGLWPARSVMVRLHRIDWSGLHGVSGPATAFPDLLAAARGPSAPKAVAALGELLHRDGEVAQAAAASLPYLLVIASLRATPARVELLELAGRIIHAVRTAPPPADPTWHDMARQVVEDITPAIHAIVEMDDDPAVRAAASRILESA</sequence>
<protein>
    <submittedName>
        <fullName evidence="4">Uncharacterized protein</fullName>
    </submittedName>
</protein>
<comment type="caution">
    <text evidence="4">The sequence shown here is derived from an EMBL/GenBank/DDBJ whole genome shotgun (WGS) entry which is preliminary data.</text>
</comment>
<dbReference type="Proteomes" id="UP000487268">
    <property type="component" value="Unassembled WGS sequence"/>
</dbReference>
<dbReference type="InterPro" id="IPR001680">
    <property type="entry name" value="WD40_rpt"/>
</dbReference>
<dbReference type="RefSeq" id="WP_153533701.1">
    <property type="nucleotide sequence ID" value="NZ_WEGH01000002.1"/>
</dbReference>
<gene>
    <name evidence="4" type="ORF">ACRB68_36610</name>
</gene>
<dbReference type="SUPFAM" id="SSF50978">
    <property type="entry name" value="WD40 repeat-like"/>
    <property type="match status" value="1"/>
</dbReference>
<evidence type="ECO:0000256" key="3">
    <source>
        <dbReference type="PROSITE-ProRule" id="PRU00221"/>
    </source>
</evidence>
<feature type="repeat" description="WD" evidence="3">
    <location>
        <begin position="370"/>
        <end position="395"/>
    </location>
</feature>
<keyword evidence="1 3" id="KW-0853">WD repeat</keyword>
<dbReference type="Gene3D" id="2.130.10.10">
    <property type="entry name" value="YVTN repeat-like/Quinoprotein amine dehydrogenase"/>
    <property type="match status" value="1"/>
</dbReference>
<name>A0A7K0BY83_9ACTN</name>
<reference evidence="4 5" key="1">
    <citation type="submission" date="2019-10" db="EMBL/GenBank/DDBJ databases">
        <title>Actinomadura rubteroloni sp. nov. and Actinomadura macrotermitis sp. nov., isolated from the gut of fungus growing-termite Macrotermes natalensis.</title>
        <authorList>
            <person name="Benndorf R."/>
            <person name="Martin K."/>
            <person name="Kuefner M."/>
            <person name="De Beer W."/>
            <person name="Kaster A.-K."/>
            <person name="Vollmers J."/>
            <person name="Poulsen M."/>
            <person name="Beemelmanns C."/>
        </authorList>
    </citation>
    <scope>NUCLEOTIDE SEQUENCE [LARGE SCALE GENOMIC DNA]</scope>
    <source>
        <strain evidence="4 5">RB68</strain>
    </source>
</reference>
<dbReference type="EMBL" id="WEGH01000002">
    <property type="protein sequence ID" value="MQY05584.1"/>
    <property type="molecule type" value="Genomic_DNA"/>
</dbReference>
<evidence type="ECO:0000256" key="1">
    <source>
        <dbReference type="ARBA" id="ARBA00022574"/>
    </source>
</evidence>
<dbReference type="InterPro" id="IPR019775">
    <property type="entry name" value="WD40_repeat_CS"/>
</dbReference>
<organism evidence="4 5">
    <name type="scientific">Actinomadura macrotermitis</name>
    <dbReference type="NCBI Taxonomy" id="2585200"/>
    <lineage>
        <taxon>Bacteria</taxon>
        <taxon>Bacillati</taxon>
        <taxon>Actinomycetota</taxon>
        <taxon>Actinomycetes</taxon>
        <taxon>Streptosporangiales</taxon>
        <taxon>Thermomonosporaceae</taxon>
        <taxon>Actinomadura</taxon>
    </lineage>
</organism>
<keyword evidence="5" id="KW-1185">Reference proteome</keyword>
<proteinExistence type="predicted"/>
<dbReference type="AlphaFoldDB" id="A0A7K0BY83"/>
<dbReference type="PROSITE" id="PS50082">
    <property type="entry name" value="WD_REPEATS_2"/>
    <property type="match status" value="1"/>
</dbReference>
<keyword evidence="2" id="KW-0677">Repeat</keyword>
<dbReference type="PROSITE" id="PS00678">
    <property type="entry name" value="WD_REPEATS_1"/>
    <property type="match status" value="1"/>
</dbReference>